<protein>
    <recommendedName>
        <fullName evidence="3">Lipoprotein</fullName>
    </recommendedName>
</protein>
<dbReference type="PROSITE" id="PS51257">
    <property type="entry name" value="PROKAR_LIPOPROTEIN"/>
    <property type="match status" value="1"/>
</dbReference>
<dbReference type="EMBL" id="JPMI01000247">
    <property type="protein sequence ID" value="KFA89383.1"/>
    <property type="molecule type" value="Genomic_DNA"/>
</dbReference>
<sequence>MNRVYVVAWTLVLMLGTGCPVGGEAGVLRQAMLKDLIEEMAHDNCPEEELQAACGPRFKECMTDCLSEREKRGWK</sequence>
<name>A0A084SLP8_9BACT</name>
<evidence type="ECO:0000313" key="2">
    <source>
        <dbReference type="Proteomes" id="UP000028547"/>
    </source>
</evidence>
<gene>
    <name evidence="1" type="ORF">Q664_35460</name>
</gene>
<evidence type="ECO:0008006" key="3">
    <source>
        <dbReference type="Google" id="ProtNLM"/>
    </source>
</evidence>
<accession>A0A084SLP8</accession>
<organism evidence="1 2">
    <name type="scientific">Archangium violaceum Cb vi76</name>
    <dbReference type="NCBI Taxonomy" id="1406225"/>
    <lineage>
        <taxon>Bacteria</taxon>
        <taxon>Pseudomonadati</taxon>
        <taxon>Myxococcota</taxon>
        <taxon>Myxococcia</taxon>
        <taxon>Myxococcales</taxon>
        <taxon>Cystobacterineae</taxon>
        <taxon>Archangiaceae</taxon>
        <taxon>Archangium</taxon>
    </lineage>
</organism>
<proteinExistence type="predicted"/>
<comment type="caution">
    <text evidence="1">The sequence shown here is derived from an EMBL/GenBank/DDBJ whole genome shotgun (WGS) entry which is preliminary data.</text>
</comment>
<reference evidence="1 2" key="1">
    <citation type="submission" date="2014-07" db="EMBL/GenBank/DDBJ databases">
        <title>Draft Genome Sequence of Gephyronic Acid Producer, Cystobacter violaceus Strain Cb vi76.</title>
        <authorList>
            <person name="Stevens D.C."/>
            <person name="Young J."/>
            <person name="Carmichael R."/>
            <person name="Tan J."/>
            <person name="Taylor R.E."/>
        </authorList>
    </citation>
    <scope>NUCLEOTIDE SEQUENCE [LARGE SCALE GENOMIC DNA]</scope>
    <source>
        <strain evidence="1 2">Cb vi76</strain>
    </source>
</reference>
<dbReference type="Proteomes" id="UP000028547">
    <property type="component" value="Unassembled WGS sequence"/>
</dbReference>
<dbReference type="AlphaFoldDB" id="A0A084SLP8"/>
<evidence type="ECO:0000313" key="1">
    <source>
        <dbReference type="EMBL" id="KFA89383.1"/>
    </source>
</evidence>